<dbReference type="InterPro" id="IPR035992">
    <property type="entry name" value="Ricin_B-like_lectins"/>
</dbReference>
<keyword evidence="2" id="KW-0800">Toxin</keyword>
<dbReference type="RefSeq" id="WP_199889936.1">
    <property type="nucleotide sequence ID" value="NZ_BMSZ01000045.1"/>
</dbReference>
<dbReference type="SUPFAM" id="SSF56849">
    <property type="entry name" value="delta-Endotoxin (insectocide), N-terminal domain"/>
    <property type="match status" value="1"/>
</dbReference>
<evidence type="ECO:0008006" key="10">
    <source>
        <dbReference type="Google" id="ProtNLM"/>
    </source>
</evidence>
<organism evidence="8 9">
    <name type="scientific">Streptomyces badius</name>
    <dbReference type="NCBI Taxonomy" id="1941"/>
    <lineage>
        <taxon>Bacteria</taxon>
        <taxon>Bacillati</taxon>
        <taxon>Actinomycetota</taxon>
        <taxon>Actinomycetes</taxon>
        <taxon>Kitasatosporales</taxon>
        <taxon>Streptomycetaceae</taxon>
        <taxon>Streptomyces</taxon>
    </lineage>
</organism>
<proteinExistence type="inferred from homology"/>
<feature type="domain" description="Pesticidal crystal protein" evidence="6">
    <location>
        <begin position="51"/>
        <end position="242"/>
    </location>
</feature>
<sequence>MSVAHQGSSDEANVDGDYNPSPNVPDTFRSGPDVNEELDSDFVLEMSKDAIVTVISMIPTAGPLLGLIASGVLKLFWPTSGQRDVWAEIRAQVEALIDEKLGELWADIVTSDLAWCKAKVDTYVREAKRAASGNQNDIQAALNAYITANTDLVGKFDRFTKTAHDWKTLHVFAQYANLHILLLRDAIANADRIALGEERLDEAKKLLAKVAAPVIPTITGKWAGGTYTAYVMNTYDKGVKLMWDRSWIKAFDYQRVMSLGALDYAVRLWPKLVDPEYHPKEIKRDYCLWLGPFGKTSGATFGEWARKNYPYSSGMPEPFEEFGVYTGGGLKLVTGFQAKVAGKWENIQGFSGSKWYDVVPGVNHGRPYKLWVRASSNYAVRQFAVEFGDKTQTPWYGEHDYGHNQSVSGAKIPKWSMVHVRGDRYDRFECQSVVFGFRPDSPKWQFDKKYLGPKAGEFYTLTCADTGQSLDLATLSPAAGTPAALSRPTEAMSQQWQFVPAETADQDGSTAWVLINRYSGLPLVCRDGGALQEAAAGDTTPSRWLLRHDDDHTLHLEAGGRELGDLLGLGPTPRRWLLHPTSEVSPTAEGSPHQPQIWAKPEVIDGRSAVRITVSNPVRGPQAEDFTLSLTLPRAAGADRRIAYSQDDAGSDQDMRLAVQSSRADERGMKVVLTPEGQRGSLAEGQIATFTLVTDMTPDAFDPANLLPDDIVLNDLPLTLR</sequence>
<dbReference type="EMBL" id="BMSZ01000045">
    <property type="protein sequence ID" value="GGS83639.1"/>
    <property type="molecule type" value="Genomic_DNA"/>
</dbReference>
<dbReference type="PANTHER" id="PTHR37003">
    <property type="entry name" value="ENDOTOXIN_N DOMAIN-CONTAINING PROTEIN-RELATED"/>
    <property type="match status" value="1"/>
</dbReference>
<protein>
    <recommendedName>
        <fullName evidence="10">Pesticidal crystal protein N-terminal domain-containing protein</fullName>
    </recommendedName>
</protein>
<dbReference type="Pfam" id="PF14200">
    <property type="entry name" value="RicinB_lectin_2"/>
    <property type="match status" value="1"/>
</dbReference>
<comment type="caution">
    <text evidence="8">The sequence shown here is derived from an EMBL/GenBank/DDBJ whole genome shotgun (WGS) entry which is preliminary data.</text>
</comment>
<dbReference type="Gene3D" id="2.80.10.50">
    <property type="match status" value="1"/>
</dbReference>
<keyword evidence="3" id="KW-0749">Sporulation</keyword>
<feature type="compositionally biased region" description="Polar residues" evidence="5">
    <location>
        <begin position="1"/>
        <end position="11"/>
    </location>
</feature>
<gene>
    <name evidence="8" type="ORF">GCM10010253_67590</name>
</gene>
<evidence type="ECO:0000313" key="9">
    <source>
        <dbReference type="Proteomes" id="UP000659767"/>
    </source>
</evidence>
<keyword evidence="9" id="KW-1185">Reference proteome</keyword>
<keyword evidence="4" id="KW-0843">Virulence</keyword>
<evidence type="ECO:0000259" key="7">
    <source>
        <dbReference type="Pfam" id="PF14200"/>
    </source>
</evidence>
<dbReference type="InterPro" id="IPR005639">
    <property type="entry name" value="Pest_crys_dom_I"/>
</dbReference>
<dbReference type="Pfam" id="PF03945">
    <property type="entry name" value="Endotoxin_N"/>
    <property type="match status" value="1"/>
</dbReference>
<comment type="similarity">
    <text evidence="1">Belongs to the delta endotoxin family.</text>
</comment>
<evidence type="ECO:0000256" key="2">
    <source>
        <dbReference type="ARBA" id="ARBA00022656"/>
    </source>
</evidence>
<evidence type="ECO:0000313" key="8">
    <source>
        <dbReference type="EMBL" id="GGS83639.1"/>
    </source>
</evidence>
<dbReference type="PANTHER" id="PTHR37003:SF2">
    <property type="entry name" value="PESTICIDAL CRYSTAL PROTEIN N-TERMINAL DOMAIN-CONTAINING PROTEIN"/>
    <property type="match status" value="1"/>
</dbReference>
<evidence type="ECO:0000256" key="3">
    <source>
        <dbReference type="ARBA" id="ARBA00022969"/>
    </source>
</evidence>
<evidence type="ECO:0000256" key="4">
    <source>
        <dbReference type="ARBA" id="ARBA00023026"/>
    </source>
</evidence>
<dbReference type="SUPFAM" id="SSF50370">
    <property type="entry name" value="Ricin B-like lectins"/>
    <property type="match status" value="1"/>
</dbReference>
<reference evidence="9" key="1">
    <citation type="journal article" date="2019" name="Int. J. Syst. Evol. Microbiol.">
        <title>The Global Catalogue of Microorganisms (GCM) 10K type strain sequencing project: providing services to taxonomists for standard genome sequencing and annotation.</title>
        <authorList>
            <consortium name="The Broad Institute Genomics Platform"/>
            <consortium name="The Broad Institute Genome Sequencing Center for Infectious Disease"/>
            <person name="Wu L."/>
            <person name="Ma J."/>
        </authorList>
    </citation>
    <scope>NUCLEOTIDE SEQUENCE [LARGE SCALE GENOMIC DNA]</scope>
    <source>
        <strain evidence="9">JCM 4350</strain>
    </source>
</reference>
<dbReference type="CDD" id="cd00161">
    <property type="entry name" value="beta-trefoil_Ricin-like"/>
    <property type="match status" value="1"/>
</dbReference>
<dbReference type="Gene3D" id="1.20.190.10">
    <property type="entry name" value="Pesticidal crystal protein, N-terminal domain"/>
    <property type="match status" value="1"/>
</dbReference>
<feature type="domain" description="Ricin B lectin" evidence="7">
    <location>
        <begin position="443"/>
        <end position="530"/>
    </location>
</feature>
<dbReference type="InterPro" id="IPR038979">
    <property type="entry name" value="Pest_crys"/>
</dbReference>
<accession>A0ABQ2TPH9</accession>
<name>A0ABQ2TPH9_STRBA</name>
<feature type="region of interest" description="Disordered" evidence="5">
    <location>
        <begin position="1"/>
        <end position="32"/>
    </location>
</feature>
<dbReference type="InterPro" id="IPR036716">
    <property type="entry name" value="Pest_crys_N_sf"/>
</dbReference>
<evidence type="ECO:0000256" key="1">
    <source>
        <dbReference type="ARBA" id="ARBA00007819"/>
    </source>
</evidence>
<dbReference type="Proteomes" id="UP000659767">
    <property type="component" value="Unassembled WGS sequence"/>
</dbReference>
<evidence type="ECO:0000256" key="5">
    <source>
        <dbReference type="SAM" id="MobiDB-lite"/>
    </source>
</evidence>
<dbReference type="InterPro" id="IPR000772">
    <property type="entry name" value="Ricin_B_lectin"/>
</dbReference>
<evidence type="ECO:0000259" key="6">
    <source>
        <dbReference type="Pfam" id="PF03945"/>
    </source>
</evidence>